<dbReference type="PANTHER" id="PTHR10177">
    <property type="entry name" value="CYCLINS"/>
    <property type="match status" value="1"/>
</dbReference>
<dbReference type="OrthoDB" id="769138at2759"/>
<dbReference type="SMART" id="SM00385">
    <property type="entry name" value="CYCLIN"/>
    <property type="match status" value="1"/>
</dbReference>
<keyword evidence="2 4" id="KW-0195">Cyclin</keyword>
<reference evidence="8" key="1">
    <citation type="submission" date="2025-08" db="UniProtKB">
        <authorList>
            <consortium name="RefSeq"/>
        </authorList>
    </citation>
    <scope>IDENTIFICATION</scope>
</reference>
<dbReference type="SUPFAM" id="SSF47954">
    <property type="entry name" value="Cyclin-like"/>
    <property type="match status" value="1"/>
</dbReference>
<evidence type="ECO:0000313" key="7">
    <source>
        <dbReference type="Proteomes" id="UP000504632"/>
    </source>
</evidence>
<evidence type="ECO:0000256" key="1">
    <source>
        <dbReference type="ARBA" id="ARBA00022618"/>
    </source>
</evidence>
<keyword evidence="7" id="KW-1185">Reference proteome</keyword>
<evidence type="ECO:0000256" key="5">
    <source>
        <dbReference type="SAM" id="MobiDB-lite"/>
    </source>
</evidence>
<dbReference type="InterPro" id="IPR036915">
    <property type="entry name" value="Cyclin-like_sf"/>
</dbReference>
<dbReference type="GeneID" id="115808563"/>
<protein>
    <submittedName>
        <fullName evidence="8">Cyclin-I</fullName>
    </submittedName>
</protein>
<dbReference type="AlphaFoldDB" id="A0A6J2UYT9"/>
<evidence type="ECO:0000256" key="3">
    <source>
        <dbReference type="ARBA" id="ARBA00023306"/>
    </source>
</evidence>
<sequence length="389" mass="43275">MKFAEPLESQKLSSLLESAVSREAKMWKVYVPKKPASQDTDITPAQRDEAVQWLTLLHSDLKLYPESLFLAVNILDRFLASVKARPKYLRCIAITCFFLAAKTNEEDERIPSLRELASRSKCGCSPSEILRMERIILDKLNWDLLTATALDFLHIFHALVMCGKSDVSGDVFGMSRSQHLCVVTQQLQRCICNSELIRMRGSVIALSLLTLELEKLCSDWLELAAHLLHKAQIDTSELVNCRELVARCLSTHQASLPPNTVYIYHSSPQNLAAQDRGRVPPWHPSPLLNASDQASSCPWDPSPATVDPTSTTLDHQPRVKSSTKRKVEQMEVDDFFDGIKRLYNEEIGQEGALLVPVDGGGQVLSCSTLVTHQEGSSSPCPPLQPVSVS</sequence>
<evidence type="ECO:0000313" key="8">
    <source>
        <dbReference type="RefSeq" id="XP_030625840.1"/>
    </source>
</evidence>
<dbReference type="FunCoup" id="A0A6J2UYT9">
    <property type="interactions" value="806"/>
</dbReference>
<dbReference type="RefSeq" id="XP_030625840.1">
    <property type="nucleotide sequence ID" value="XM_030769980.1"/>
</dbReference>
<dbReference type="FunFam" id="1.10.472.10:FF:000006">
    <property type="entry name" value="Cyclin I"/>
    <property type="match status" value="1"/>
</dbReference>
<dbReference type="Pfam" id="PF00134">
    <property type="entry name" value="Cyclin_N"/>
    <property type="match status" value="1"/>
</dbReference>
<organism evidence="7 8">
    <name type="scientific">Chanos chanos</name>
    <name type="common">Milkfish</name>
    <name type="synonym">Mugil chanos</name>
    <dbReference type="NCBI Taxonomy" id="29144"/>
    <lineage>
        <taxon>Eukaryota</taxon>
        <taxon>Metazoa</taxon>
        <taxon>Chordata</taxon>
        <taxon>Craniata</taxon>
        <taxon>Vertebrata</taxon>
        <taxon>Euteleostomi</taxon>
        <taxon>Actinopterygii</taxon>
        <taxon>Neopterygii</taxon>
        <taxon>Teleostei</taxon>
        <taxon>Ostariophysi</taxon>
        <taxon>Gonorynchiformes</taxon>
        <taxon>Chanidae</taxon>
        <taxon>Chanos</taxon>
    </lineage>
</organism>
<dbReference type="Gene3D" id="1.10.472.10">
    <property type="entry name" value="Cyclin-like"/>
    <property type="match status" value="2"/>
</dbReference>
<dbReference type="PROSITE" id="PS00292">
    <property type="entry name" value="CYCLINS"/>
    <property type="match status" value="1"/>
</dbReference>
<dbReference type="CTD" id="10983"/>
<feature type="domain" description="Cyclin-like" evidence="6">
    <location>
        <begin position="52"/>
        <end position="138"/>
    </location>
</feature>
<dbReference type="CDD" id="cd20526">
    <property type="entry name" value="CYCLIN_CCNI-like"/>
    <property type="match status" value="1"/>
</dbReference>
<dbReference type="InParanoid" id="A0A6J2UYT9"/>
<proteinExistence type="inferred from homology"/>
<dbReference type="Proteomes" id="UP000504632">
    <property type="component" value="Chromosome 3"/>
</dbReference>
<keyword evidence="3" id="KW-0131">Cell cycle</keyword>
<dbReference type="GO" id="GO:0051301">
    <property type="term" value="P:cell division"/>
    <property type="evidence" value="ECO:0007669"/>
    <property type="project" value="UniProtKB-KW"/>
</dbReference>
<gene>
    <name evidence="8" type="primary">ccni</name>
</gene>
<feature type="region of interest" description="Disordered" evidence="5">
    <location>
        <begin position="285"/>
        <end position="322"/>
    </location>
</feature>
<comment type="similarity">
    <text evidence="4">Belongs to the cyclin family.</text>
</comment>
<dbReference type="InterPro" id="IPR048258">
    <property type="entry name" value="Cyclins_cyclin-box"/>
</dbReference>
<accession>A0A6J2UYT9</accession>
<evidence type="ECO:0000259" key="6">
    <source>
        <dbReference type="SMART" id="SM00385"/>
    </source>
</evidence>
<dbReference type="InterPro" id="IPR039361">
    <property type="entry name" value="Cyclin"/>
</dbReference>
<evidence type="ECO:0000256" key="4">
    <source>
        <dbReference type="RuleBase" id="RU000383"/>
    </source>
</evidence>
<evidence type="ECO:0000256" key="2">
    <source>
        <dbReference type="ARBA" id="ARBA00023127"/>
    </source>
</evidence>
<name>A0A6J2UYT9_CHACN</name>
<keyword evidence="1" id="KW-0132">Cell division</keyword>
<dbReference type="InterPro" id="IPR006671">
    <property type="entry name" value="Cyclin_N"/>
</dbReference>
<dbReference type="InterPro" id="IPR013763">
    <property type="entry name" value="Cyclin-like_dom"/>
</dbReference>